<feature type="transmembrane region" description="Helical" evidence="14">
    <location>
        <begin position="26"/>
        <end position="48"/>
    </location>
</feature>
<accession>M8DCY4</accession>
<evidence type="ECO:0000256" key="4">
    <source>
        <dbReference type="ARBA" id="ARBA00022553"/>
    </source>
</evidence>
<keyword evidence="6 14" id="KW-0812">Transmembrane</keyword>
<evidence type="ECO:0000256" key="7">
    <source>
        <dbReference type="ARBA" id="ARBA00022741"/>
    </source>
</evidence>
<keyword evidence="12 14" id="KW-0472">Membrane</keyword>
<dbReference type="Pfam" id="PF02518">
    <property type="entry name" value="HATPase_c"/>
    <property type="match status" value="1"/>
</dbReference>
<feature type="domain" description="Histidine kinase" evidence="15">
    <location>
        <begin position="250"/>
        <end position="472"/>
    </location>
</feature>
<evidence type="ECO:0000256" key="3">
    <source>
        <dbReference type="ARBA" id="ARBA00012438"/>
    </source>
</evidence>
<evidence type="ECO:0000256" key="12">
    <source>
        <dbReference type="ARBA" id="ARBA00023136"/>
    </source>
</evidence>
<evidence type="ECO:0000256" key="1">
    <source>
        <dbReference type="ARBA" id="ARBA00000085"/>
    </source>
</evidence>
<protein>
    <recommendedName>
        <fullName evidence="3">histidine kinase</fullName>
        <ecNumber evidence="3">2.7.13.3</ecNumber>
    </recommendedName>
</protein>
<dbReference type="InterPro" id="IPR036097">
    <property type="entry name" value="HisK_dim/P_sf"/>
</dbReference>
<evidence type="ECO:0000256" key="11">
    <source>
        <dbReference type="ARBA" id="ARBA00023012"/>
    </source>
</evidence>
<evidence type="ECO:0000259" key="15">
    <source>
        <dbReference type="PROSITE" id="PS50109"/>
    </source>
</evidence>
<keyword evidence="8 16" id="KW-0418">Kinase</keyword>
<dbReference type="InterPro" id="IPR036890">
    <property type="entry name" value="HATPase_C_sf"/>
</dbReference>
<dbReference type="STRING" id="1300222.I532_18542"/>
<dbReference type="InterPro" id="IPR050428">
    <property type="entry name" value="TCS_sensor_his_kinase"/>
</dbReference>
<feature type="region of interest" description="Disordered" evidence="13">
    <location>
        <begin position="143"/>
        <end position="163"/>
    </location>
</feature>
<proteinExistence type="predicted"/>
<evidence type="ECO:0000256" key="14">
    <source>
        <dbReference type="SAM" id="Phobius"/>
    </source>
</evidence>
<keyword evidence="4" id="KW-0597">Phosphoprotein</keyword>
<evidence type="ECO:0000256" key="5">
    <source>
        <dbReference type="ARBA" id="ARBA00022679"/>
    </source>
</evidence>
<gene>
    <name evidence="16" type="ORF">I532_18542</name>
</gene>
<keyword evidence="11" id="KW-0902">Two-component regulatory system</keyword>
<dbReference type="SMART" id="SM00387">
    <property type="entry name" value="HATPase_c"/>
    <property type="match status" value="1"/>
</dbReference>
<dbReference type="InterPro" id="IPR005467">
    <property type="entry name" value="His_kinase_dom"/>
</dbReference>
<reference evidence="16 17" key="1">
    <citation type="submission" date="2013-03" db="EMBL/GenBank/DDBJ databases">
        <title>Assembly of a new bacterial strain Brevibacillus borstelensis AK1.</title>
        <authorList>
            <person name="Rajan I."/>
            <person name="PoliReddy D."/>
            <person name="Sugumar T."/>
            <person name="Rathinam K."/>
            <person name="Alqarawi S."/>
            <person name="Khalil A.B."/>
            <person name="Sivakumar N."/>
        </authorList>
    </citation>
    <scope>NUCLEOTIDE SEQUENCE [LARGE SCALE GENOMIC DNA]</scope>
    <source>
        <strain evidence="16 17">AK1</strain>
    </source>
</reference>
<evidence type="ECO:0000256" key="6">
    <source>
        <dbReference type="ARBA" id="ARBA00022692"/>
    </source>
</evidence>
<dbReference type="SUPFAM" id="SSF55874">
    <property type="entry name" value="ATPase domain of HSP90 chaperone/DNA topoisomerase II/histidine kinase"/>
    <property type="match status" value="1"/>
</dbReference>
<dbReference type="GO" id="GO:0005524">
    <property type="term" value="F:ATP binding"/>
    <property type="evidence" value="ECO:0007669"/>
    <property type="project" value="UniProtKB-KW"/>
</dbReference>
<keyword evidence="9" id="KW-0067">ATP-binding</keyword>
<dbReference type="EC" id="2.7.13.3" evidence="3"/>
<evidence type="ECO:0000256" key="2">
    <source>
        <dbReference type="ARBA" id="ARBA00004651"/>
    </source>
</evidence>
<dbReference type="PANTHER" id="PTHR45436">
    <property type="entry name" value="SENSOR HISTIDINE KINASE YKOH"/>
    <property type="match status" value="1"/>
</dbReference>
<dbReference type="FunFam" id="1.10.287.130:FF:000001">
    <property type="entry name" value="Two-component sensor histidine kinase"/>
    <property type="match status" value="1"/>
</dbReference>
<feature type="transmembrane region" description="Helical" evidence="14">
    <location>
        <begin position="207"/>
        <end position="229"/>
    </location>
</feature>
<comment type="caution">
    <text evidence="16">The sequence shown here is derived from an EMBL/GenBank/DDBJ whole genome shotgun (WGS) entry which is preliminary data.</text>
</comment>
<dbReference type="Pfam" id="PF00512">
    <property type="entry name" value="HisKA"/>
    <property type="match status" value="1"/>
</dbReference>
<name>M8DCY4_9BACL</name>
<dbReference type="CDD" id="cd00082">
    <property type="entry name" value="HisKA"/>
    <property type="match status" value="1"/>
</dbReference>
<dbReference type="Gene3D" id="1.10.287.130">
    <property type="match status" value="1"/>
</dbReference>
<keyword evidence="7" id="KW-0547">Nucleotide-binding</keyword>
<comment type="subcellular location">
    <subcellularLocation>
        <location evidence="2">Cell membrane</location>
        <topology evidence="2">Multi-pass membrane protein</topology>
    </subcellularLocation>
</comment>
<sequence>MISDWFSRTRLPWRKDVFVHTQTKLAFQYSIVIMIFLSLFITIVYFLVHFAIFFEQERQLYTITEQQAQIIKESLPDENLDQQDLDDLSTIRESGRQFFYYYIKPDGKLLFGDAWNRRLQPELLKLVQDWTPGIREVRYETMTIPTPPSNKRGTNASPNKVKVKNKEADREINLMITGQRIYHGNELAGTLYTGREISYTYELIKRLLTILIVLGILFLGVAVLLSYFMSKRAMIPIRQSFQRQKEFVADASHELRTPLSILNSSLDVFEMEDGEHLSDFSKTVLVNMKDEVKRMAKMVSDLLTLARSETDRPALTVERFDLVPTIEQLVSSTGPLAQSKNISLHHHMPSILIVYGDHERIKQLLYILVDNAIKYTPPGGEVHLTVSVEAREKQTMILIKVRDTGVGIAPEDAERIFDRFYRVEKNRSRKMGGTGLGLAIAKWIVEIHQGSIHVSSVPGQGSTFTVALPISTSKSAAI</sequence>
<dbReference type="PRINTS" id="PR00344">
    <property type="entry name" value="BCTRLSENSOR"/>
</dbReference>
<keyword evidence="10 14" id="KW-1133">Transmembrane helix</keyword>
<dbReference type="InterPro" id="IPR004358">
    <property type="entry name" value="Sig_transdc_His_kin-like_C"/>
</dbReference>
<keyword evidence="17" id="KW-1185">Reference proteome</keyword>
<keyword evidence="5" id="KW-0808">Transferase</keyword>
<comment type="catalytic activity">
    <reaction evidence="1">
        <text>ATP + protein L-histidine = ADP + protein N-phospho-L-histidine.</text>
        <dbReference type="EC" id="2.7.13.3"/>
    </reaction>
</comment>
<dbReference type="InterPro" id="IPR003661">
    <property type="entry name" value="HisK_dim/P_dom"/>
</dbReference>
<feature type="compositionally biased region" description="Polar residues" evidence="13">
    <location>
        <begin position="149"/>
        <end position="158"/>
    </location>
</feature>
<dbReference type="RefSeq" id="WP_003390083.1">
    <property type="nucleotide sequence ID" value="NZ_APBN01000009.1"/>
</dbReference>
<organism evidence="16 17">
    <name type="scientific">Brevibacillus borstelensis AK1</name>
    <dbReference type="NCBI Taxonomy" id="1300222"/>
    <lineage>
        <taxon>Bacteria</taxon>
        <taxon>Bacillati</taxon>
        <taxon>Bacillota</taxon>
        <taxon>Bacilli</taxon>
        <taxon>Bacillales</taxon>
        <taxon>Paenibacillaceae</taxon>
        <taxon>Brevibacillus</taxon>
    </lineage>
</organism>
<evidence type="ECO:0000256" key="9">
    <source>
        <dbReference type="ARBA" id="ARBA00022840"/>
    </source>
</evidence>
<evidence type="ECO:0000313" key="16">
    <source>
        <dbReference type="EMBL" id="EMT51247.1"/>
    </source>
</evidence>
<dbReference type="CDD" id="cd16922">
    <property type="entry name" value="HATPase_EvgS-ArcB-TorS-like"/>
    <property type="match status" value="1"/>
</dbReference>
<dbReference type="GO" id="GO:0000155">
    <property type="term" value="F:phosphorelay sensor kinase activity"/>
    <property type="evidence" value="ECO:0007669"/>
    <property type="project" value="InterPro"/>
</dbReference>
<dbReference type="EMBL" id="APBN01000009">
    <property type="protein sequence ID" value="EMT51247.1"/>
    <property type="molecule type" value="Genomic_DNA"/>
</dbReference>
<evidence type="ECO:0000256" key="10">
    <source>
        <dbReference type="ARBA" id="ARBA00022989"/>
    </source>
</evidence>
<dbReference type="PANTHER" id="PTHR45436:SF5">
    <property type="entry name" value="SENSOR HISTIDINE KINASE TRCS"/>
    <property type="match status" value="1"/>
</dbReference>
<dbReference type="SMART" id="SM00388">
    <property type="entry name" value="HisKA"/>
    <property type="match status" value="1"/>
</dbReference>
<dbReference type="Proteomes" id="UP000012081">
    <property type="component" value="Unassembled WGS sequence"/>
</dbReference>
<dbReference type="PROSITE" id="PS50109">
    <property type="entry name" value="HIS_KIN"/>
    <property type="match status" value="1"/>
</dbReference>
<dbReference type="AlphaFoldDB" id="M8DCY4"/>
<dbReference type="FunFam" id="3.30.565.10:FF:000006">
    <property type="entry name" value="Sensor histidine kinase WalK"/>
    <property type="match status" value="1"/>
</dbReference>
<dbReference type="SUPFAM" id="SSF47384">
    <property type="entry name" value="Homodimeric domain of signal transducing histidine kinase"/>
    <property type="match status" value="1"/>
</dbReference>
<dbReference type="OrthoDB" id="9813151at2"/>
<dbReference type="GO" id="GO:0005886">
    <property type="term" value="C:plasma membrane"/>
    <property type="evidence" value="ECO:0007669"/>
    <property type="project" value="UniProtKB-SubCell"/>
</dbReference>
<evidence type="ECO:0000256" key="13">
    <source>
        <dbReference type="SAM" id="MobiDB-lite"/>
    </source>
</evidence>
<evidence type="ECO:0000256" key="8">
    <source>
        <dbReference type="ARBA" id="ARBA00022777"/>
    </source>
</evidence>
<evidence type="ECO:0000313" key="17">
    <source>
        <dbReference type="Proteomes" id="UP000012081"/>
    </source>
</evidence>
<dbReference type="InterPro" id="IPR003594">
    <property type="entry name" value="HATPase_dom"/>
</dbReference>
<dbReference type="PATRIC" id="fig|1300222.3.peg.3891"/>
<dbReference type="Gene3D" id="3.30.565.10">
    <property type="entry name" value="Histidine kinase-like ATPase, C-terminal domain"/>
    <property type="match status" value="1"/>
</dbReference>